<keyword evidence="5" id="KW-1185">Reference proteome</keyword>
<evidence type="ECO:0000256" key="2">
    <source>
        <dbReference type="ARBA" id="ARBA00023002"/>
    </source>
</evidence>
<organism evidence="4 5">
    <name type="scientific">Nocardia callitridis</name>
    <dbReference type="NCBI Taxonomy" id="648753"/>
    <lineage>
        <taxon>Bacteria</taxon>
        <taxon>Bacillati</taxon>
        <taxon>Actinomycetota</taxon>
        <taxon>Actinomycetes</taxon>
        <taxon>Mycobacteriales</taxon>
        <taxon>Nocardiaceae</taxon>
        <taxon>Nocardia</taxon>
    </lineage>
</organism>
<dbReference type="InterPro" id="IPR000415">
    <property type="entry name" value="Nitroreductase-like"/>
</dbReference>
<proteinExistence type="inferred from homology"/>
<evidence type="ECO:0000259" key="3">
    <source>
        <dbReference type="Pfam" id="PF00881"/>
    </source>
</evidence>
<sequence length="210" mass="23109">MNIDTLLTTTRSVRRKLDLDRPVEPELLAECLRTAQQAPFAGAFVESFRWLVVTDQETKEQLAHLIRAGGEKSQAEYGHLVSPRTLASGRHLLAVLERIPVYVIACMHGRPGGDNATQTAFYGSAYPAVWSLQLALRARGLGSTIIGYHLGEHESDTARILGIPDDVTQVAMLAIGYTTTDKFHPAPRPPLAEITYYNRWGATEQPVVSS</sequence>
<dbReference type="CDD" id="cd02062">
    <property type="entry name" value="Nitro_FMN_reductase"/>
    <property type="match status" value="1"/>
</dbReference>
<protein>
    <submittedName>
        <fullName evidence="4">Nitroreductase family protein</fullName>
    </submittedName>
</protein>
<gene>
    <name evidence="4" type="ORF">GCM10023318_57660</name>
</gene>
<dbReference type="PANTHER" id="PTHR43673:SF10">
    <property type="entry name" value="NADH DEHYDROGENASE_NAD(P)H NITROREDUCTASE XCC3605-RELATED"/>
    <property type="match status" value="1"/>
</dbReference>
<evidence type="ECO:0000256" key="1">
    <source>
        <dbReference type="ARBA" id="ARBA00007118"/>
    </source>
</evidence>
<reference evidence="5" key="1">
    <citation type="journal article" date="2019" name="Int. J. Syst. Evol. Microbiol.">
        <title>The Global Catalogue of Microorganisms (GCM) 10K type strain sequencing project: providing services to taxonomists for standard genome sequencing and annotation.</title>
        <authorList>
            <consortium name="The Broad Institute Genomics Platform"/>
            <consortium name="The Broad Institute Genome Sequencing Center for Infectious Disease"/>
            <person name="Wu L."/>
            <person name="Ma J."/>
        </authorList>
    </citation>
    <scope>NUCLEOTIDE SEQUENCE [LARGE SCALE GENOMIC DNA]</scope>
    <source>
        <strain evidence="5">JCM 18298</strain>
    </source>
</reference>
<dbReference type="InterPro" id="IPR029479">
    <property type="entry name" value="Nitroreductase"/>
</dbReference>
<name>A0ABP9KY41_9NOCA</name>
<dbReference type="SUPFAM" id="SSF55469">
    <property type="entry name" value="FMN-dependent nitroreductase-like"/>
    <property type="match status" value="1"/>
</dbReference>
<dbReference type="Proteomes" id="UP001500603">
    <property type="component" value="Unassembled WGS sequence"/>
</dbReference>
<comment type="similarity">
    <text evidence="1">Belongs to the nitroreductase family.</text>
</comment>
<dbReference type="Pfam" id="PF00881">
    <property type="entry name" value="Nitroreductase"/>
    <property type="match status" value="1"/>
</dbReference>
<dbReference type="PANTHER" id="PTHR43673">
    <property type="entry name" value="NAD(P)H NITROREDUCTASE YDGI-RELATED"/>
    <property type="match status" value="1"/>
</dbReference>
<evidence type="ECO:0000313" key="5">
    <source>
        <dbReference type="Proteomes" id="UP001500603"/>
    </source>
</evidence>
<accession>A0ABP9KY41</accession>
<dbReference type="EMBL" id="BAABJM010000008">
    <property type="protein sequence ID" value="GAA5067864.1"/>
    <property type="molecule type" value="Genomic_DNA"/>
</dbReference>
<evidence type="ECO:0000313" key="4">
    <source>
        <dbReference type="EMBL" id="GAA5067864.1"/>
    </source>
</evidence>
<keyword evidence="2" id="KW-0560">Oxidoreductase</keyword>
<dbReference type="Gene3D" id="3.40.109.10">
    <property type="entry name" value="NADH Oxidase"/>
    <property type="match status" value="1"/>
</dbReference>
<feature type="domain" description="Nitroreductase" evidence="3">
    <location>
        <begin position="9"/>
        <end position="177"/>
    </location>
</feature>
<comment type="caution">
    <text evidence="4">The sequence shown here is derived from an EMBL/GenBank/DDBJ whole genome shotgun (WGS) entry which is preliminary data.</text>
</comment>
<dbReference type="RefSeq" id="WP_345499434.1">
    <property type="nucleotide sequence ID" value="NZ_BAABJM010000008.1"/>
</dbReference>